<proteinExistence type="predicted"/>
<dbReference type="InterPro" id="IPR002161">
    <property type="entry name" value="PdxT/SNO"/>
</dbReference>
<dbReference type="InterPro" id="IPR019197">
    <property type="entry name" value="Biotin-prot_ligase_N"/>
</dbReference>
<dbReference type="PANTHER" id="PTHR31559:SF0">
    <property type="entry name" value="PYRIDOXAL 5'-PHOSPHATE SYNTHASE SUBUNIT SNO1-RELATED"/>
    <property type="match status" value="1"/>
</dbReference>
<dbReference type="SUPFAM" id="SSF52317">
    <property type="entry name" value="Class I glutamine amidotransferase-like"/>
    <property type="match status" value="2"/>
</dbReference>
<organism evidence="3 4">
    <name type="scientific">Entamoeba histolytica (strain ATCC 30459 / HM-1:IMSS / ABRM)</name>
    <dbReference type="NCBI Taxonomy" id="294381"/>
    <lineage>
        <taxon>Eukaryota</taxon>
        <taxon>Amoebozoa</taxon>
        <taxon>Evosea</taxon>
        <taxon>Archamoebae</taxon>
        <taxon>Mastigamoebida</taxon>
        <taxon>Entamoebidae</taxon>
        <taxon>Entamoeba</taxon>
    </lineage>
</organism>
<dbReference type="PANTHER" id="PTHR31559">
    <property type="entry name" value="PYRIDOXAL 5'-PHOSPHATE SYNTHASE SUBUNIT SNO"/>
    <property type="match status" value="1"/>
</dbReference>
<dbReference type="STRING" id="5759.C4M6E1"/>
<dbReference type="GO" id="GO:0004359">
    <property type="term" value="F:glutaminase activity"/>
    <property type="evidence" value="ECO:0007669"/>
    <property type="project" value="InterPro"/>
</dbReference>
<dbReference type="GO" id="GO:0005829">
    <property type="term" value="C:cytosol"/>
    <property type="evidence" value="ECO:0000318"/>
    <property type="project" value="GO_Central"/>
</dbReference>
<dbReference type="VEuPathDB" id="AmoebaDB:EHI_142670"/>
<protein>
    <recommendedName>
        <fullName evidence="2">Biotin-protein ligase N-terminal domain-containing protein</fullName>
    </recommendedName>
</protein>
<evidence type="ECO:0000313" key="3">
    <source>
        <dbReference type="EMBL" id="EAL50569.1"/>
    </source>
</evidence>
<keyword evidence="1" id="KW-0315">Glutamine amidotransferase</keyword>
<name>C4M6E1_ENTH1</name>
<dbReference type="Gene3D" id="3.40.50.880">
    <property type="match status" value="2"/>
</dbReference>
<dbReference type="OrthoDB" id="26604at2759"/>
<dbReference type="EMBL" id="DS571297">
    <property type="protein sequence ID" value="EAL50569.1"/>
    <property type="molecule type" value="Genomic_DNA"/>
</dbReference>
<dbReference type="GO" id="GO:0042823">
    <property type="term" value="P:pyridoxal phosphate biosynthetic process"/>
    <property type="evidence" value="ECO:0000318"/>
    <property type="project" value="GO_Central"/>
</dbReference>
<gene>
    <name evidence="3" type="ORF">EHI_142670</name>
</gene>
<dbReference type="InParanoid" id="C4M6E1"/>
<evidence type="ECO:0000313" key="4">
    <source>
        <dbReference type="Proteomes" id="UP000001926"/>
    </source>
</evidence>
<evidence type="ECO:0000259" key="2">
    <source>
        <dbReference type="Pfam" id="PF09825"/>
    </source>
</evidence>
<evidence type="ECO:0000256" key="1">
    <source>
        <dbReference type="ARBA" id="ARBA00022962"/>
    </source>
</evidence>
<keyword evidence="4" id="KW-1185">Reference proteome</keyword>
<dbReference type="Pfam" id="PF09825">
    <property type="entry name" value="BPL_N"/>
    <property type="match status" value="2"/>
</dbReference>
<feature type="domain" description="Biotin-protein ligase N-terminal" evidence="2">
    <location>
        <begin position="219"/>
        <end position="420"/>
    </location>
</feature>
<dbReference type="CDD" id="cd03144">
    <property type="entry name" value="GATase1_ScBLP_like"/>
    <property type="match status" value="2"/>
</dbReference>
<dbReference type="RefSeq" id="XP_655955.1">
    <property type="nucleotide sequence ID" value="XM_650863.1"/>
</dbReference>
<sequence length="449" mass="51265">MTIKSIVIYADEGTIDVCVYYSIKMLHSHYQEAQIRKIYSNELIEGKWIYETDLFVMPGGADRPFHKKLNGKGVEVLKEFINDGGKYLGICAGAYFASSFIEFNKDVANELTLCEERTLKLFNGIAHGPMYQGFEEYSERGAVIIPIYYQNNEKVELYYNGGCSFVDNLNQYKESHFLAKYQNGMNALFFDIIGKGKVILSGPHFELDIEWCGKMLKEMYNDIGTSTLCVYNTIHLFHHFFPCANVFVISSSEIKTSQWVESTDLLVIPGGEDLPYLDKLQMDGIELIKSFVLNGGKFLGICAGAYFSSSYIKFNANSQLPIEGERYLKFYEGNAIGPVYDGYQPNSESGAHIVKIKYNNSYAYVYYNGGCYFDDNNSKVEGTYFALYEDGKPCGYTRRYGKGKILITGFHFEFDEQCCSHLLSQLRYDDFELRRESLIRYILSLLSDS</sequence>
<reference evidence="3" key="2">
    <citation type="submission" date="2007-03" db="EMBL/GenBank/DDBJ databases">
        <authorList>
            <person name="Lorenzi H."/>
            <person name="Amedeo P."/>
            <person name="Inman J."/>
            <person name="Schobel S."/>
            <person name="Caler E."/>
        </authorList>
    </citation>
    <scope>GENOME REANNOTATION</scope>
    <source>
        <strain evidence="3">HM-1:IMSS</strain>
    </source>
</reference>
<dbReference type="VEuPathDB" id="AmoebaDB:EHI5A_112740"/>
<feature type="domain" description="Biotin-protein ligase N-terminal" evidence="2">
    <location>
        <begin position="6"/>
        <end position="210"/>
    </location>
</feature>
<dbReference type="Proteomes" id="UP000001926">
    <property type="component" value="Partially assembled WGS sequence"/>
</dbReference>
<dbReference type="GO" id="GO:1903600">
    <property type="term" value="C:glutaminase complex"/>
    <property type="evidence" value="ECO:0000318"/>
    <property type="project" value="GO_Central"/>
</dbReference>
<dbReference type="GeneID" id="3410274"/>
<dbReference type="AlphaFoldDB" id="C4M6E1"/>
<dbReference type="KEGG" id="ehi:EHI_142670"/>
<dbReference type="GO" id="GO:0008614">
    <property type="term" value="P:pyridoxine metabolic process"/>
    <property type="evidence" value="ECO:0000318"/>
    <property type="project" value="GO_Central"/>
</dbReference>
<dbReference type="VEuPathDB" id="AmoebaDB:KM1_189090"/>
<reference evidence="3" key="1">
    <citation type="journal article" date="2005" name="Nature">
        <title>The genome of the protist parasite Entamoeba histolytica.</title>
        <authorList>
            <person name="Loftus B."/>
            <person name="Anderson I."/>
            <person name="Davies R."/>
            <person name="Alsmark U.C."/>
            <person name="Samuelson J."/>
            <person name="Amedeo P."/>
            <person name="Roncaglia P."/>
            <person name="Berriman M."/>
            <person name="Hirt R.P."/>
            <person name="Mann B.J."/>
            <person name="Nozaki T."/>
            <person name="Suh B."/>
            <person name="Pop M."/>
            <person name="Duchene M."/>
            <person name="Ackers J."/>
            <person name="Tannich E."/>
            <person name="Leippe M."/>
            <person name="Hofer M."/>
            <person name="Bruchhaus I."/>
            <person name="Willhoeft U."/>
            <person name="Bhattacharya A."/>
            <person name="Chillingworth T."/>
            <person name="Churcher C."/>
            <person name="Hance Z."/>
            <person name="Harris B."/>
            <person name="Harris D."/>
            <person name="Jagels K."/>
            <person name="Moule S."/>
            <person name="Mungall K."/>
            <person name="Ormond D."/>
            <person name="Squares R."/>
            <person name="Whitehead S."/>
            <person name="Quail M.A."/>
            <person name="Rabbinowitsch E."/>
            <person name="Norbertczak H."/>
            <person name="Price C."/>
            <person name="Wang Z."/>
            <person name="Guillen N."/>
            <person name="Gilchrist C."/>
            <person name="Stroup S.E."/>
            <person name="Bhattacharya S."/>
            <person name="Lohia A."/>
            <person name="Foster P.G."/>
            <person name="Sicheritz-Ponten T."/>
            <person name="Weber C."/>
            <person name="Singh U."/>
            <person name="Mukherjee C."/>
            <person name="El-Sayed N.M."/>
            <person name="Petri W.A.Jr."/>
            <person name="Clark C.G."/>
            <person name="Embley T.M."/>
            <person name="Barrell B."/>
            <person name="Fraser C.M."/>
            <person name="Hall N."/>
        </authorList>
    </citation>
    <scope>NUCLEOTIDE SEQUENCE [LARGE SCALE GENOMIC DNA]</scope>
    <source>
        <strain evidence="3">HM-1:IMSS</strain>
    </source>
</reference>
<accession>C4M6E1</accession>
<dbReference type="HOGENOM" id="CLU_610367_0_0_1"/>
<dbReference type="InterPro" id="IPR029062">
    <property type="entry name" value="Class_I_gatase-like"/>
</dbReference>